<dbReference type="EMBL" id="JWJD01000003">
    <property type="protein sequence ID" value="KIH76639.1"/>
    <property type="molecule type" value="Genomic_DNA"/>
</dbReference>
<dbReference type="AlphaFoldDB" id="A0A0C2DT82"/>
<dbReference type="SUPFAM" id="SSF52821">
    <property type="entry name" value="Rhodanese/Cell cycle control phosphatase"/>
    <property type="match status" value="1"/>
</dbReference>
<accession>A0A0C2DT82</accession>
<dbReference type="InterPro" id="IPR036873">
    <property type="entry name" value="Rhodanese-like_dom_sf"/>
</dbReference>
<dbReference type="Gene3D" id="3.40.250.10">
    <property type="entry name" value="Rhodanese-like domain"/>
    <property type="match status" value="1"/>
</dbReference>
<protein>
    <recommendedName>
        <fullName evidence="3">ArsR family transcriptional regulator</fullName>
    </recommendedName>
</protein>
<dbReference type="CDD" id="cd00158">
    <property type="entry name" value="RHOD"/>
    <property type="match status" value="1"/>
</dbReference>
<evidence type="ECO:0008006" key="3">
    <source>
        <dbReference type="Google" id="ProtNLM"/>
    </source>
</evidence>
<evidence type="ECO:0000313" key="1">
    <source>
        <dbReference type="EMBL" id="KIH76639.1"/>
    </source>
</evidence>
<dbReference type="RefSeq" id="WP_040099360.1">
    <property type="nucleotide sequence ID" value="NZ_JWJD01000003.1"/>
</dbReference>
<comment type="caution">
    <text evidence="1">The sequence shown here is derived from an EMBL/GenBank/DDBJ whole genome shotgun (WGS) entry which is preliminary data.</text>
</comment>
<evidence type="ECO:0000313" key="2">
    <source>
        <dbReference type="Proteomes" id="UP000035068"/>
    </source>
</evidence>
<organism evidence="1 2">
    <name type="scientific">Geoalkalibacter ferrihydriticus DSM 17813</name>
    <dbReference type="NCBI Taxonomy" id="1121915"/>
    <lineage>
        <taxon>Bacteria</taxon>
        <taxon>Pseudomonadati</taxon>
        <taxon>Thermodesulfobacteriota</taxon>
        <taxon>Desulfuromonadia</taxon>
        <taxon>Desulfuromonadales</taxon>
        <taxon>Geoalkalibacteraceae</taxon>
        <taxon>Geoalkalibacter</taxon>
    </lineage>
</organism>
<proteinExistence type="predicted"/>
<reference evidence="1 2" key="1">
    <citation type="submission" date="2014-12" db="EMBL/GenBank/DDBJ databases">
        <title>Genomes of Geoalkalibacter ferrihydriticus and Geoalkalibacter subterraneus, two haloalkaliphilic metal-reducing members of the Geobacteraceae.</title>
        <authorList>
            <person name="Badalamenti J.P."/>
            <person name="Torres C.I."/>
            <person name="Krajmalnik-Brown R."/>
            <person name="Bond D.R."/>
        </authorList>
    </citation>
    <scope>NUCLEOTIDE SEQUENCE [LARGE SCALE GENOMIC DNA]</scope>
    <source>
        <strain evidence="1 2">DSM 17813</strain>
    </source>
</reference>
<sequence length="64" mass="7070">MPVPRISPAEARSKVQNGSGLLVCAYAEPEKFSQNHLEGALSRQDFEARLGEISKDTEIIFYCA</sequence>
<name>A0A0C2DT82_9BACT</name>
<gene>
    <name evidence="1" type="ORF">GFER_10820</name>
</gene>
<keyword evidence="2" id="KW-1185">Reference proteome</keyword>
<dbReference type="Proteomes" id="UP000035068">
    <property type="component" value="Unassembled WGS sequence"/>
</dbReference>